<feature type="region of interest" description="Disordered" evidence="1">
    <location>
        <begin position="137"/>
        <end position="161"/>
    </location>
</feature>
<evidence type="ECO:0000313" key="4">
    <source>
        <dbReference type="Proteomes" id="UP000006727"/>
    </source>
</evidence>
<dbReference type="GO" id="GO:0016491">
    <property type="term" value="F:oxidoreductase activity"/>
    <property type="evidence" value="ECO:0007669"/>
    <property type="project" value="InterPro"/>
</dbReference>
<evidence type="ECO:0000313" key="2">
    <source>
        <dbReference type="EMBL" id="PNR49234.1"/>
    </source>
</evidence>
<name>A0A2K1K629_PHYPA</name>
<feature type="region of interest" description="Disordered" evidence="1">
    <location>
        <begin position="1"/>
        <end position="83"/>
    </location>
</feature>
<reference evidence="2 4" key="2">
    <citation type="journal article" date="2018" name="Plant J.">
        <title>The Physcomitrella patens chromosome-scale assembly reveals moss genome structure and evolution.</title>
        <authorList>
            <person name="Lang D."/>
            <person name="Ullrich K.K."/>
            <person name="Murat F."/>
            <person name="Fuchs J."/>
            <person name="Jenkins J."/>
            <person name="Haas F.B."/>
            <person name="Piednoel M."/>
            <person name="Gundlach H."/>
            <person name="Van Bel M."/>
            <person name="Meyberg R."/>
            <person name="Vives C."/>
            <person name="Morata J."/>
            <person name="Symeonidi A."/>
            <person name="Hiss M."/>
            <person name="Muchero W."/>
            <person name="Kamisugi Y."/>
            <person name="Saleh O."/>
            <person name="Blanc G."/>
            <person name="Decker E.L."/>
            <person name="van Gessel N."/>
            <person name="Grimwood J."/>
            <person name="Hayes R.D."/>
            <person name="Graham S.W."/>
            <person name="Gunter L.E."/>
            <person name="McDaniel S.F."/>
            <person name="Hoernstein S.N.W."/>
            <person name="Larsson A."/>
            <person name="Li F.W."/>
            <person name="Perroud P.F."/>
            <person name="Phillips J."/>
            <person name="Ranjan P."/>
            <person name="Rokshar D.S."/>
            <person name="Rothfels C.J."/>
            <person name="Schneider L."/>
            <person name="Shu S."/>
            <person name="Stevenson D.W."/>
            <person name="Thummler F."/>
            <person name="Tillich M."/>
            <person name="Villarreal Aguilar J.C."/>
            <person name="Widiez T."/>
            <person name="Wong G.K."/>
            <person name="Wymore A."/>
            <person name="Zhang Y."/>
            <person name="Zimmer A.D."/>
            <person name="Quatrano R.S."/>
            <person name="Mayer K.F.X."/>
            <person name="Goodstein D."/>
            <person name="Casacuberta J.M."/>
            <person name="Vandepoele K."/>
            <person name="Reski R."/>
            <person name="Cuming A.C."/>
            <person name="Tuskan G.A."/>
            <person name="Maumus F."/>
            <person name="Salse J."/>
            <person name="Schmutz J."/>
            <person name="Rensing S.A."/>
        </authorList>
    </citation>
    <scope>NUCLEOTIDE SEQUENCE [LARGE SCALE GENOMIC DNA]</scope>
    <source>
        <strain evidence="3 4">cv. Gransden 2004</strain>
    </source>
</reference>
<feature type="compositionally biased region" description="Low complexity" evidence="1">
    <location>
        <begin position="16"/>
        <end position="25"/>
    </location>
</feature>
<keyword evidence="4" id="KW-1185">Reference proteome</keyword>
<accession>A0A2K1K629</accession>
<dbReference type="EnsemblPlants" id="Pp3c8_3850V3.1">
    <property type="protein sequence ID" value="Pp3c8_3850V3.1"/>
    <property type="gene ID" value="Pp3c8_3850"/>
</dbReference>
<protein>
    <submittedName>
        <fullName evidence="2 3">Uncharacterized protein</fullName>
    </submittedName>
</protein>
<dbReference type="RefSeq" id="XP_024382312.1">
    <property type="nucleotide sequence ID" value="XM_024526544.2"/>
</dbReference>
<feature type="compositionally biased region" description="Polar residues" evidence="1">
    <location>
        <begin position="137"/>
        <end position="150"/>
    </location>
</feature>
<dbReference type="GO" id="GO:0009073">
    <property type="term" value="P:aromatic amino acid family biosynthetic process"/>
    <property type="evidence" value="ECO:0007669"/>
    <property type="project" value="InterPro"/>
</dbReference>
<dbReference type="PANTHER" id="PTHR33563:SF6">
    <property type="entry name" value="USPA DOMAIN-CONTAINING PROTEIN"/>
    <property type="match status" value="1"/>
</dbReference>
<evidence type="ECO:0000313" key="3">
    <source>
        <dbReference type="EnsemblPlants" id="Pp3c8_3850V3.1"/>
    </source>
</evidence>
<dbReference type="GeneID" id="112285598"/>
<dbReference type="KEGG" id="ppp:112285598"/>
<dbReference type="PANTHER" id="PTHR33563">
    <property type="match status" value="1"/>
</dbReference>
<organism evidence="2">
    <name type="scientific">Physcomitrium patens</name>
    <name type="common">Spreading-leaved earth moss</name>
    <name type="synonym">Physcomitrella patens</name>
    <dbReference type="NCBI Taxonomy" id="3218"/>
    <lineage>
        <taxon>Eukaryota</taxon>
        <taxon>Viridiplantae</taxon>
        <taxon>Streptophyta</taxon>
        <taxon>Embryophyta</taxon>
        <taxon>Bryophyta</taxon>
        <taxon>Bryophytina</taxon>
        <taxon>Bryopsida</taxon>
        <taxon>Funariidae</taxon>
        <taxon>Funariales</taxon>
        <taxon>Funariaceae</taxon>
        <taxon>Physcomitrium</taxon>
    </lineage>
</organism>
<feature type="region of interest" description="Disordered" evidence="1">
    <location>
        <begin position="419"/>
        <end position="447"/>
    </location>
</feature>
<dbReference type="InterPro" id="IPR002812">
    <property type="entry name" value="DHQS"/>
</dbReference>
<evidence type="ECO:0000256" key="1">
    <source>
        <dbReference type="SAM" id="MobiDB-lite"/>
    </source>
</evidence>
<proteinExistence type="predicted"/>
<reference evidence="3" key="3">
    <citation type="submission" date="2020-12" db="UniProtKB">
        <authorList>
            <consortium name="EnsemblPlants"/>
        </authorList>
    </citation>
    <scope>IDENTIFICATION</scope>
</reference>
<dbReference type="EMBL" id="ABEU02000008">
    <property type="protein sequence ID" value="PNR49234.1"/>
    <property type="molecule type" value="Genomic_DNA"/>
</dbReference>
<gene>
    <name evidence="3" type="primary">LOC112285598</name>
    <name evidence="2" type="ORF">PHYPA_011130</name>
</gene>
<sequence length="496" mass="54056">MEHRSILSDDQAGIRSSSQSFGSSSNLRNHGGTNRSIGSLDTNFSATPPKSRRTLRQTHSALIGDRRAYPLPDPRQFELPGVSGSWDPTNDILYPMQTLMRFSERERATSRDTVDAVYSPPMQRPLAVIAQHTSIHVTDKQPNPSPSRSSPAGKCVSKISVGDSGEDKVTEFLQEQKQDIDARKTTELEVPSVGTEVHDTDSTIQPSNSKAVVVVYDGDKKFSIAALDIAISGYATSEGDAIVVVAFVEHILSPMGMKMAADTQQFGGVNDAILSQTIFQKRAEIESKLRDTSRYCLTKKIRLDVKVLLGFNAKALVVKEILACQATCVIFDKNAMKHRNYYKEHLTCQVLRLRSDGRRVETISLFGQGLEKTASITSHCSDSSSDSSMNSELTSSPSLWSKMNLFGSKRSTVPLHQSTISHGSIVSSSSRTSSNLGSPRLVQEDDGTVGEVLEESYSFDSPKPNPAETYVYVAAGLENYNPHTRSGGTLPTALAA</sequence>
<dbReference type="STRING" id="3218.A0A2K1K629"/>
<dbReference type="AlphaFoldDB" id="A0A2K1K629"/>
<dbReference type="Gramene" id="Pp3c8_3850V3.2">
    <property type="protein sequence ID" value="Pp3c8_3850V3.2"/>
    <property type="gene ID" value="Pp3c8_3850"/>
</dbReference>
<dbReference type="Proteomes" id="UP000006727">
    <property type="component" value="Chromosome 8"/>
</dbReference>
<feature type="compositionally biased region" description="Polar residues" evidence="1">
    <location>
        <begin position="26"/>
        <end position="48"/>
    </location>
</feature>
<dbReference type="OrthoDB" id="1917297at2759"/>
<feature type="compositionally biased region" description="Low complexity" evidence="1">
    <location>
        <begin position="419"/>
        <end position="438"/>
    </location>
</feature>
<dbReference type="EnsemblPlants" id="Pp3c8_3850V3.2">
    <property type="protein sequence ID" value="Pp3c8_3850V3.2"/>
    <property type="gene ID" value="Pp3c8_3850"/>
</dbReference>
<dbReference type="PaxDb" id="3218-PP1S35_268V6.1"/>
<reference evidence="2 4" key="1">
    <citation type="journal article" date="2008" name="Science">
        <title>The Physcomitrella genome reveals evolutionary insights into the conquest of land by plants.</title>
        <authorList>
            <person name="Rensing S."/>
            <person name="Lang D."/>
            <person name="Zimmer A."/>
            <person name="Terry A."/>
            <person name="Salamov A."/>
            <person name="Shapiro H."/>
            <person name="Nishiyama T."/>
            <person name="Perroud P.-F."/>
            <person name="Lindquist E."/>
            <person name="Kamisugi Y."/>
            <person name="Tanahashi T."/>
            <person name="Sakakibara K."/>
            <person name="Fujita T."/>
            <person name="Oishi K."/>
            <person name="Shin-I T."/>
            <person name="Kuroki Y."/>
            <person name="Toyoda A."/>
            <person name="Suzuki Y."/>
            <person name="Hashimoto A."/>
            <person name="Yamaguchi K."/>
            <person name="Sugano A."/>
            <person name="Kohara Y."/>
            <person name="Fujiyama A."/>
            <person name="Anterola A."/>
            <person name="Aoki S."/>
            <person name="Ashton N."/>
            <person name="Barbazuk W.B."/>
            <person name="Barker E."/>
            <person name="Bennetzen J."/>
            <person name="Bezanilla M."/>
            <person name="Blankenship R."/>
            <person name="Cho S.H."/>
            <person name="Dutcher S."/>
            <person name="Estelle M."/>
            <person name="Fawcett J.A."/>
            <person name="Gundlach H."/>
            <person name="Hanada K."/>
            <person name="Heyl A."/>
            <person name="Hicks K.A."/>
            <person name="Hugh J."/>
            <person name="Lohr M."/>
            <person name="Mayer K."/>
            <person name="Melkozernov A."/>
            <person name="Murata T."/>
            <person name="Nelson D."/>
            <person name="Pils B."/>
            <person name="Prigge M."/>
            <person name="Reiss B."/>
            <person name="Renner T."/>
            <person name="Rombauts S."/>
            <person name="Rushton P."/>
            <person name="Sanderfoot A."/>
            <person name="Schween G."/>
            <person name="Shiu S.-H."/>
            <person name="Stueber K."/>
            <person name="Theodoulou F.L."/>
            <person name="Tu H."/>
            <person name="Van de Peer Y."/>
            <person name="Verrier P.J."/>
            <person name="Waters E."/>
            <person name="Wood A."/>
            <person name="Yang L."/>
            <person name="Cove D."/>
            <person name="Cuming A."/>
            <person name="Hasebe M."/>
            <person name="Lucas S."/>
            <person name="Mishler D.B."/>
            <person name="Reski R."/>
            <person name="Grigoriev I."/>
            <person name="Quatrano R.S."/>
            <person name="Boore J.L."/>
        </authorList>
    </citation>
    <scope>NUCLEOTIDE SEQUENCE [LARGE SCALE GENOMIC DNA]</scope>
    <source>
        <strain evidence="3 4">cv. Gransden 2004</strain>
    </source>
</reference>
<dbReference type="Gramene" id="Pp3c8_3850V3.1">
    <property type="protein sequence ID" value="Pp3c8_3850V3.1"/>
    <property type="gene ID" value="Pp3c8_3850"/>
</dbReference>
<dbReference type="GO" id="GO:0003856">
    <property type="term" value="F:3-dehydroquinate synthase activity"/>
    <property type="evidence" value="ECO:0007669"/>
    <property type="project" value="InterPro"/>
</dbReference>